<dbReference type="Gene3D" id="1.10.287.1490">
    <property type="match status" value="1"/>
</dbReference>
<gene>
    <name evidence="2" type="ORF">DdX_14525</name>
</gene>
<organism evidence="2 3">
    <name type="scientific">Ditylenchus destructor</name>
    <dbReference type="NCBI Taxonomy" id="166010"/>
    <lineage>
        <taxon>Eukaryota</taxon>
        <taxon>Metazoa</taxon>
        <taxon>Ecdysozoa</taxon>
        <taxon>Nematoda</taxon>
        <taxon>Chromadorea</taxon>
        <taxon>Rhabditida</taxon>
        <taxon>Tylenchina</taxon>
        <taxon>Tylenchomorpha</taxon>
        <taxon>Sphaerularioidea</taxon>
        <taxon>Anguinidae</taxon>
        <taxon>Anguininae</taxon>
        <taxon>Ditylenchus</taxon>
    </lineage>
</organism>
<reference evidence="2" key="1">
    <citation type="submission" date="2022-01" db="EMBL/GenBank/DDBJ databases">
        <title>Genome Sequence Resource for Two Populations of Ditylenchus destructor, the Migratory Endoparasitic Phytonematode.</title>
        <authorList>
            <person name="Zhang H."/>
            <person name="Lin R."/>
            <person name="Xie B."/>
        </authorList>
    </citation>
    <scope>NUCLEOTIDE SEQUENCE</scope>
    <source>
        <strain evidence="2">BazhouSP</strain>
    </source>
</reference>
<evidence type="ECO:0000313" key="2">
    <source>
        <dbReference type="EMBL" id="KAI1704024.1"/>
    </source>
</evidence>
<evidence type="ECO:0000256" key="1">
    <source>
        <dbReference type="SAM" id="Coils"/>
    </source>
</evidence>
<sequence length="700" mass="80988">MAFYGHGNGDGQFSIPVIGAEIPLLSGSAHNMLQVPGLNQIQTPPLMYQSMQSTSFAQFNDQPPPYYAFNSFAQINIEQQMEAQSIALRNELESERAERIRLQNEAVESKKLFDETIRTLREEINKADSRHHSQNMFSLKEEYAILSDELQNKERELRNLKKDLSKAPVRPAVELPVSDLESESAPKLDQGLRLAALRKELETEKAERKRLQKEVAISISIYESRVNQLDQEICRLKSDLKQANLGNTRLAQKKKDLEAQCAKLKADLLEKIQKSSDSRSTLNNVTSQNDALLAQLSEHKEKLLMAEKLEAQLKKRHDDVFCRLQISKLKEQNSKLKEENEMLKANYTDLDRCRRELGLEKTKIDQLQAEFDNQQAELQESSQKLRKVEVENSELTEKLEAAKSSSEQLKTELEDRKTELQKCKDQQKKSDEEYYELNFQVNNLEDDLDQKEKEMLRLQKLSDKIKAELDTCQADLNRAQDGMSRVTEERDRLKIELEIANDNSEAAMERIIKLDLKLKVEREKHIAEIAEIEDLSDKNKAEFDTCKDDLMKARDDRSRVSEERNRLKVQLKTAIDNSETAMERISKLDRKLKVDREKYIAEIDKLKEDLAHPSNLKEELEKVKKDNKYLSDDNCKLRIEANRLWKEVYERPRALMEDIKYAGGSQGWCGNIVKSEIDDVIELSDDEEVFAPVPAKKKKQ</sequence>
<accession>A0AAD4R1U6</accession>
<keyword evidence="2" id="KW-0282">Flagellum</keyword>
<feature type="coiled-coil region" evidence="1">
    <location>
        <begin position="550"/>
        <end position="609"/>
    </location>
</feature>
<dbReference type="SUPFAM" id="SSF161270">
    <property type="entry name" value="PspA lactotransferrin-binding region"/>
    <property type="match status" value="1"/>
</dbReference>
<keyword evidence="1" id="KW-0175">Coiled coil</keyword>
<dbReference type="Proteomes" id="UP001201812">
    <property type="component" value="Unassembled WGS sequence"/>
</dbReference>
<dbReference type="AlphaFoldDB" id="A0AAD4R1U6"/>
<name>A0AAD4R1U6_9BILA</name>
<proteinExistence type="predicted"/>
<evidence type="ECO:0000313" key="3">
    <source>
        <dbReference type="Proteomes" id="UP001201812"/>
    </source>
</evidence>
<protein>
    <submittedName>
        <fullName evidence="2">Flagellar attachment zone protein 1-like</fullName>
    </submittedName>
</protein>
<dbReference type="EMBL" id="JAKKPZ010000073">
    <property type="protein sequence ID" value="KAI1704024.1"/>
    <property type="molecule type" value="Genomic_DNA"/>
</dbReference>
<keyword evidence="2" id="KW-0966">Cell projection</keyword>
<feature type="coiled-coil region" evidence="1">
    <location>
        <begin position="136"/>
        <end position="170"/>
    </location>
</feature>
<keyword evidence="3" id="KW-1185">Reference proteome</keyword>
<feature type="coiled-coil region" evidence="1">
    <location>
        <begin position="78"/>
        <end position="112"/>
    </location>
</feature>
<feature type="coiled-coil region" evidence="1">
    <location>
        <begin position="240"/>
        <end position="510"/>
    </location>
</feature>
<comment type="caution">
    <text evidence="2">The sequence shown here is derived from an EMBL/GenBank/DDBJ whole genome shotgun (WGS) entry which is preliminary data.</text>
</comment>
<keyword evidence="2" id="KW-0969">Cilium</keyword>